<dbReference type="Proteomes" id="UP000321479">
    <property type="component" value="Chromosome"/>
</dbReference>
<dbReference type="RefSeq" id="WP_147031909.1">
    <property type="nucleotide sequence ID" value="NZ_CP042436.1"/>
</dbReference>
<dbReference type="SUPFAM" id="SSF48452">
    <property type="entry name" value="TPR-like"/>
    <property type="match status" value="1"/>
</dbReference>
<protein>
    <submittedName>
        <fullName evidence="1">Uncharacterized protein</fullName>
    </submittedName>
</protein>
<organism evidence="1 2">
    <name type="scientific">Mucilaginibacter ginsenosidivorans</name>
    <dbReference type="NCBI Taxonomy" id="398053"/>
    <lineage>
        <taxon>Bacteria</taxon>
        <taxon>Pseudomonadati</taxon>
        <taxon>Bacteroidota</taxon>
        <taxon>Sphingobacteriia</taxon>
        <taxon>Sphingobacteriales</taxon>
        <taxon>Sphingobacteriaceae</taxon>
        <taxon>Mucilaginibacter</taxon>
    </lineage>
</organism>
<reference evidence="1 2" key="1">
    <citation type="journal article" date="2017" name="Curr. Microbiol.">
        <title>Mucilaginibacter ginsenosidivorans sp. nov., Isolated from Soil of Ginseng Field.</title>
        <authorList>
            <person name="Kim M.M."/>
            <person name="Siddiqi M.Z."/>
            <person name="Im W.T."/>
        </authorList>
    </citation>
    <scope>NUCLEOTIDE SEQUENCE [LARGE SCALE GENOMIC DNA]</scope>
    <source>
        <strain evidence="1 2">Gsoil 3017</strain>
    </source>
</reference>
<evidence type="ECO:0000313" key="2">
    <source>
        <dbReference type="Proteomes" id="UP000321479"/>
    </source>
</evidence>
<dbReference type="Gene3D" id="1.25.40.10">
    <property type="entry name" value="Tetratricopeptide repeat domain"/>
    <property type="match status" value="1"/>
</dbReference>
<name>A0A5B8UWJ4_9SPHI</name>
<dbReference type="OrthoDB" id="1340733at2"/>
<gene>
    <name evidence="1" type="ORF">FRZ54_12360</name>
</gene>
<dbReference type="EMBL" id="CP042436">
    <property type="protein sequence ID" value="QEC63333.1"/>
    <property type="molecule type" value="Genomic_DNA"/>
</dbReference>
<dbReference type="KEGG" id="mgin:FRZ54_12360"/>
<dbReference type="InterPro" id="IPR011990">
    <property type="entry name" value="TPR-like_helical_dom_sf"/>
</dbReference>
<keyword evidence="2" id="KW-1185">Reference proteome</keyword>
<proteinExistence type="predicted"/>
<accession>A0A5B8UWJ4</accession>
<evidence type="ECO:0000313" key="1">
    <source>
        <dbReference type="EMBL" id="QEC63333.1"/>
    </source>
</evidence>
<sequence length="243" mass="27614">MKKLLILLLQIPFLACSQHKPNPEAIKLNDSAVELMMASPVISNEDSSILNEINIQAKQRGERRHSRNKLKDTVINDESQYKKAIDLLNKATQIDGDYFIAYLNKMGAQTHLKLYKDALTSGKEMTRLLPNDGTVTQIVGMTYERSGDTLTAMKYYNIALTQLDRALASMSINNKHYNNIKATKAEDLVMLNRIPEAQKILQELYNTADENRKELYKDQMTWTRNDFLNGSKSEGALTEPAKK</sequence>
<dbReference type="AlphaFoldDB" id="A0A5B8UWJ4"/>